<dbReference type="InterPro" id="IPR041687">
    <property type="entry name" value="HTH_46"/>
</dbReference>
<comment type="function">
    <text evidence="1">Involved in oxidative stress resistance.</text>
</comment>
<keyword evidence="3" id="KW-0238">DNA-binding</keyword>
<sequence length="208" mass="23952">MLPIEKPLAEFELLDKCFSPHGVHFELPANTVLTFSNIDPSNVTVVLNQGEIAISRKYNDVLMGIVNAPFVNGLSTSIIKRPTEYIYTTQNSCSGYYLPAELSLKLVEEHQLWRESFCWLTWWYRLAETRDCQLIGSSTYDQIRSTLLIMAEWEETLRARVGVIQYIQKRTGISRSVIAEMLSALRQGNYIEMSKGKLTKINRLPYEY</sequence>
<name>A0A6N3ABF0_9ENTR</name>
<evidence type="ECO:0000256" key="1">
    <source>
        <dbReference type="HAMAP-Rule" id="MF_02072"/>
    </source>
</evidence>
<comment type="similarity">
    <text evidence="1">Belongs to the IprA family.</text>
</comment>
<evidence type="ECO:0000313" key="3">
    <source>
        <dbReference type="EMBL" id="VYT87658.1"/>
    </source>
</evidence>
<organism evidence="3">
    <name type="scientific">Phytobacter massiliensis</name>
    <dbReference type="NCBI Taxonomy" id="1485952"/>
    <lineage>
        <taxon>Bacteria</taxon>
        <taxon>Pseudomonadati</taxon>
        <taxon>Pseudomonadota</taxon>
        <taxon>Gammaproteobacteria</taxon>
        <taxon>Enterobacterales</taxon>
        <taxon>Enterobacteriaceae</taxon>
        <taxon>Phytobacter</taxon>
    </lineage>
</organism>
<evidence type="ECO:0000259" key="2">
    <source>
        <dbReference type="Pfam" id="PF15977"/>
    </source>
</evidence>
<keyword evidence="1" id="KW-0346">Stress response</keyword>
<protein>
    <recommendedName>
        <fullName evidence="1">Inhibitor of hydrogen peroxide resistance</fullName>
    </recommendedName>
</protein>
<proteinExistence type="inferred from homology"/>
<dbReference type="InterPro" id="IPR034719">
    <property type="entry name" value="IprA"/>
</dbReference>
<dbReference type="OrthoDB" id="6504476at2"/>
<dbReference type="RefSeq" id="WP_044184439.1">
    <property type="nucleotide sequence ID" value="NZ_CABKSF010000005.1"/>
</dbReference>
<dbReference type="Pfam" id="PF15977">
    <property type="entry name" value="HTH_46"/>
    <property type="match status" value="1"/>
</dbReference>
<dbReference type="HAMAP" id="MF_02072">
    <property type="entry name" value="IprA"/>
    <property type="match status" value="1"/>
</dbReference>
<accession>A0A6N3ABF0</accession>
<dbReference type="AlphaFoldDB" id="A0A6N3ABF0"/>
<gene>
    <name evidence="1" type="primary">iprA</name>
    <name evidence="3" type="ORF">EMLFYP7_00838</name>
</gene>
<dbReference type="EMBL" id="CACRTZ010000004">
    <property type="protein sequence ID" value="VYT87658.1"/>
    <property type="molecule type" value="Genomic_DNA"/>
</dbReference>
<feature type="domain" description="IprA winged helix-turn-helix" evidence="2">
    <location>
        <begin position="139"/>
        <end position="205"/>
    </location>
</feature>
<dbReference type="GO" id="GO:0006979">
    <property type="term" value="P:response to oxidative stress"/>
    <property type="evidence" value="ECO:0007669"/>
    <property type="project" value="UniProtKB-UniRule"/>
</dbReference>
<feature type="DNA-binding region" description="H-T-H motif" evidence="1">
    <location>
        <begin position="164"/>
        <end position="183"/>
    </location>
</feature>
<reference evidence="3" key="1">
    <citation type="submission" date="2019-11" db="EMBL/GenBank/DDBJ databases">
        <authorList>
            <person name="Feng L."/>
        </authorList>
    </citation>
    <scope>NUCLEOTIDE SEQUENCE</scope>
    <source>
        <strain evidence="3">EMassiliensisLFYP7</strain>
    </source>
</reference>
<dbReference type="GO" id="GO:0003677">
    <property type="term" value="F:DNA binding"/>
    <property type="evidence" value="ECO:0007669"/>
    <property type="project" value="UniProtKB-KW"/>
</dbReference>